<evidence type="ECO:0000256" key="6">
    <source>
        <dbReference type="ARBA" id="ARBA00022692"/>
    </source>
</evidence>
<evidence type="ECO:0000256" key="4">
    <source>
        <dbReference type="ARBA" id="ARBA00022475"/>
    </source>
</evidence>
<keyword evidence="5 10" id="KW-0145">Chemotaxis</keyword>
<feature type="transmembrane region" description="Helical" evidence="10">
    <location>
        <begin position="41"/>
        <end position="63"/>
    </location>
</feature>
<dbReference type="EMBL" id="SROY01000004">
    <property type="protein sequence ID" value="TLX21401.1"/>
    <property type="molecule type" value="Genomic_DNA"/>
</dbReference>
<dbReference type="PANTHER" id="PTHR35091">
    <property type="entry name" value="FLAGELLAR PROTEIN FLIL"/>
    <property type="match status" value="1"/>
</dbReference>
<keyword evidence="13" id="KW-1185">Reference proteome</keyword>
<comment type="subcellular location">
    <subcellularLocation>
        <location evidence="10">Cell inner membrane</location>
    </subcellularLocation>
    <subcellularLocation>
        <location evidence="2">Cell membrane</location>
        <topology evidence="2">Single-pass membrane protein</topology>
    </subcellularLocation>
</comment>
<evidence type="ECO:0000256" key="7">
    <source>
        <dbReference type="ARBA" id="ARBA00022779"/>
    </source>
</evidence>
<accession>A0A5R9PD06</accession>
<dbReference type="Pfam" id="PF03748">
    <property type="entry name" value="FliL"/>
    <property type="match status" value="1"/>
</dbReference>
<evidence type="ECO:0000313" key="12">
    <source>
        <dbReference type="EMBL" id="TLX21401.1"/>
    </source>
</evidence>
<sequence length="180" mass="18901">MMGIARSRMDRSVSAAPAKTPPGKPGAAAPEAPPPKKSKKLMFIALTLVAIVAAGGGAAFWFLKPSAPASAKPSGPARYIALEPAFVVNLADEGGARYLQADVQLQTRDADTAAAVALHTPIIRNKLLLLFGQQTSQQLTGRNGKEQLQAQALAEVKKTLRAQHAANQVEALLFTSIVIQ</sequence>
<evidence type="ECO:0000256" key="9">
    <source>
        <dbReference type="ARBA" id="ARBA00023136"/>
    </source>
</evidence>
<dbReference type="GO" id="GO:0009425">
    <property type="term" value="C:bacterial-type flagellum basal body"/>
    <property type="evidence" value="ECO:0007669"/>
    <property type="project" value="InterPro"/>
</dbReference>
<name>A0A5R9PD06_9GAMM</name>
<gene>
    <name evidence="12" type="ORF">E5S66_10720</name>
</gene>
<evidence type="ECO:0000256" key="5">
    <source>
        <dbReference type="ARBA" id="ARBA00022500"/>
    </source>
</evidence>
<evidence type="ECO:0000256" key="11">
    <source>
        <dbReference type="SAM" id="MobiDB-lite"/>
    </source>
</evidence>
<dbReference type="STRING" id="1123377.GCA_000423885_01691"/>
<keyword evidence="12" id="KW-0969">Cilium</keyword>
<keyword evidence="4" id="KW-1003">Cell membrane</keyword>
<keyword evidence="10" id="KW-0997">Cell inner membrane</keyword>
<keyword evidence="6 10" id="KW-0812">Transmembrane</keyword>
<evidence type="ECO:0000313" key="13">
    <source>
        <dbReference type="Proteomes" id="UP000308508"/>
    </source>
</evidence>
<keyword evidence="12" id="KW-0966">Cell projection</keyword>
<keyword evidence="12" id="KW-0282">Flagellum</keyword>
<comment type="caution">
    <text evidence="12">The sequence shown here is derived from an EMBL/GenBank/DDBJ whole genome shotgun (WGS) entry which is preliminary data.</text>
</comment>
<keyword evidence="7 10" id="KW-0283">Flagellar rotation</keyword>
<evidence type="ECO:0000256" key="10">
    <source>
        <dbReference type="RuleBase" id="RU364125"/>
    </source>
</evidence>
<dbReference type="GO" id="GO:0071978">
    <property type="term" value="P:bacterial-type flagellum-dependent swarming motility"/>
    <property type="evidence" value="ECO:0007669"/>
    <property type="project" value="TreeGrafter"/>
</dbReference>
<proteinExistence type="inferred from homology"/>
<organism evidence="12 13">
    <name type="scientific">Thermomonas fusca</name>
    <dbReference type="NCBI Taxonomy" id="215690"/>
    <lineage>
        <taxon>Bacteria</taxon>
        <taxon>Pseudomonadati</taxon>
        <taxon>Pseudomonadota</taxon>
        <taxon>Gammaproteobacteria</taxon>
        <taxon>Lysobacterales</taxon>
        <taxon>Lysobacteraceae</taxon>
        <taxon>Thermomonas</taxon>
    </lineage>
</organism>
<comment type="function">
    <text evidence="1 10">Controls the rotational direction of flagella during chemotaxis.</text>
</comment>
<evidence type="ECO:0000256" key="8">
    <source>
        <dbReference type="ARBA" id="ARBA00022989"/>
    </source>
</evidence>
<dbReference type="InterPro" id="IPR005503">
    <property type="entry name" value="FliL"/>
</dbReference>
<dbReference type="PANTHER" id="PTHR35091:SF2">
    <property type="entry name" value="FLAGELLAR PROTEIN FLIL"/>
    <property type="match status" value="1"/>
</dbReference>
<keyword evidence="9 10" id="KW-0472">Membrane</keyword>
<protein>
    <recommendedName>
        <fullName evidence="10">Flagellar protein FliL</fullName>
    </recommendedName>
</protein>
<dbReference type="GO" id="GO:0006935">
    <property type="term" value="P:chemotaxis"/>
    <property type="evidence" value="ECO:0007669"/>
    <property type="project" value="UniProtKB-KW"/>
</dbReference>
<keyword evidence="8 10" id="KW-1133">Transmembrane helix</keyword>
<feature type="region of interest" description="Disordered" evidence="11">
    <location>
        <begin position="1"/>
        <end position="35"/>
    </location>
</feature>
<evidence type="ECO:0000256" key="1">
    <source>
        <dbReference type="ARBA" id="ARBA00002254"/>
    </source>
</evidence>
<reference evidence="12 13" key="1">
    <citation type="submission" date="2019-04" db="EMBL/GenBank/DDBJ databases">
        <authorList>
            <person name="Grouzdev D.S."/>
            <person name="Nazina T.N."/>
        </authorList>
    </citation>
    <scope>NUCLEOTIDE SEQUENCE [LARGE SCALE GENOMIC DNA]</scope>
    <source>
        <strain evidence="12 13">SHC 3-19</strain>
    </source>
</reference>
<dbReference type="Proteomes" id="UP000308508">
    <property type="component" value="Unassembled WGS sequence"/>
</dbReference>
<evidence type="ECO:0000256" key="2">
    <source>
        <dbReference type="ARBA" id="ARBA00004162"/>
    </source>
</evidence>
<comment type="similarity">
    <text evidence="3 10">Belongs to the FliL family.</text>
</comment>
<dbReference type="GO" id="GO:0005886">
    <property type="term" value="C:plasma membrane"/>
    <property type="evidence" value="ECO:0007669"/>
    <property type="project" value="UniProtKB-SubCell"/>
</dbReference>
<dbReference type="AlphaFoldDB" id="A0A5R9PD06"/>
<evidence type="ECO:0000256" key="3">
    <source>
        <dbReference type="ARBA" id="ARBA00008281"/>
    </source>
</evidence>